<dbReference type="CDD" id="cd01822">
    <property type="entry name" value="Lysophospholipase_L1_like"/>
    <property type="match status" value="1"/>
</dbReference>
<feature type="domain" description="SGNH hydrolase-type esterase" evidence="1">
    <location>
        <begin position="9"/>
        <end position="170"/>
    </location>
</feature>
<evidence type="ECO:0000313" key="3">
    <source>
        <dbReference type="Proteomes" id="UP000561438"/>
    </source>
</evidence>
<proteinExistence type="predicted"/>
<dbReference type="PANTHER" id="PTHR30383">
    <property type="entry name" value="THIOESTERASE 1/PROTEASE 1/LYSOPHOSPHOLIPASE L1"/>
    <property type="match status" value="1"/>
</dbReference>
<dbReference type="AlphaFoldDB" id="A0A850GZE3"/>
<dbReference type="EMBL" id="JABWGV010000001">
    <property type="protein sequence ID" value="NVD43580.1"/>
    <property type="molecule type" value="Genomic_DNA"/>
</dbReference>
<dbReference type="PANTHER" id="PTHR30383:SF24">
    <property type="entry name" value="THIOESTERASE 1_PROTEASE 1_LYSOPHOSPHOLIPASE L1"/>
    <property type="match status" value="1"/>
</dbReference>
<dbReference type="SUPFAM" id="SSF52266">
    <property type="entry name" value="SGNH hydrolase"/>
    <property type="match status" value="1"/>
</dbReference>
<dbReference type="InterPro" id="IPR036514">
    <property type="entry name" value="SGNH_hydro_sf"/>
</dbReference>
<accession>A0A850GZE3</accession>
<organism evidence="2 3">
    <name type="scientific">Qipengyuania atrilutea</name>
    <dbReference type="NCBI Taxonomy" id="2744473"/>
    <lineage>
        <taxon>Bacteria</taxon>
        <taxon>Pseudomonadati</taxon>
        <taxon>Pseudomonadota</taxon>
        <taxon>Alphaproteobacteria</taxon>
        <taxon>Sphingomonadales</taxon>
        <taxon>Erythrobacteraceae</taxon>
        <taxon>Qipengyuania</taxon>
    </lineage>
</organism>
<dbReference type="Gene3D" id="3.40.50.1110">
    <property type="entry name" value="SGNH hydrolase"/>
    <property type="match status" value="1"/>
</dbReference>
<reference evidence="2 3" key="1">
    <citation type="submission" date="2020-06" db="EMBL/GenBank/DDBJ databases">
        <title>Altererythrobacter sp. HHU K3-1.</title>
        <authorList>
            <person name="Zhang D."/>
            <person name="Xue H."/>
        </authorList>
    </citation>
    <scope>NUCLEOTIDE SEQUENCE [LARGE SCALE GENOMIC DNA]</scope>
    <source>
        <strain evidence="2 3">HHU K3-1</strain>
    </source>
</reference>
<gene>
    <name evidence="2" type="ORF">HUV48_00930</name>
</gene>
<dbReference type="Proteomes" id="UP000561438">
    <property type="component" value="Unassembled WGS sequence"/>
</dbReference>
<dbReference type="Pfam" id="PF13472">
    <property type="entry name" value="Lipase_GDSL_2"/>
    <property type="match status" value="1"/>
</dbReference>
<comment type="caution">
    <text evidence="2">The sequence shown here is derived from an EMBL/GenBank/DDBJ whole genome shotgun (WGS) entry which is preliminary data.</text>
</comment>
<evidence type="ECO:0000313" key="2">
    <source>
        <dbReference type="EMBL" id="NVD43580.1"/>
    </source>
</evidence>
<dbReference type="GO" id="GO:0004622">
    <property type="term" value="F:phosphatidylcholine lysophospholipase activity"/>
    <property type="evidence" value="ECO:0007669"/>
    <property type="project" value="TreeGrafter"/>
</dbReference>
<dbReference type="InterPro" id="IPR013830">
    <property type="entry name" value="SGNH_hydro"/>
</dbReference>
<evidence type="ECO:0000259" key="1">
    <source>
        <dbReference type="Pfam" id="PF13472"/>
    </source>
</evidence>
<sequence>MGPERHILAFGDSLFAGYGVGRENSYPAQLQAALRARGINADIVNAGISGDTTAAGLARLSYTLDAQETVPELVILELGGNDLLRSLPPAETRKNLDAMMAELQQRGIPVLLMGMRAPPNLGPAFQGEFDAIYSELAEKYDANLVPFFLDSIYRRPDLIQADRVHPTEEGISELVGATVDDVVEALPPPAETAAAS</sequence>
<protein>
    <submittedName>
        <fullName evidence="2">Arylesterase</fullName>
    </submittedName>
</protein>
<name>A0A850GZE3_9SPHN</name>
<keyword evidence="3" id="KW-1185">Reference proteome</keyword>
<dbReference type="InterPro" id="IPR051532">
    <property type="entry name" value="Ester_Hydrolysis_Enzymes"/>
</dbReference>